<name>A0A671PF65_9TELE</name>
<sequence length="149" mass="16912">MAASDLVRALLYTLNNLLQQHKYKTALAVVRGFRNGAVYGAKIRAPRALVMTFLFRSGSIGIFLSFWSVPQINMYLLSRILFALSRLAVEKGFILQPKKDPFPLFAALVWGIVRTLFTSRSCVRHFLLRMGAFYLTSFGLMHATPAEWH</sequence>
<accession>A0A671PF65</accession>
<keyword evidence="1" id="KW-0472">Membrane</keyword>
<protein>
    <submittedName>
        <fullName evidence="2">Wu:fe02h09</fullName>
    </submittedName>
</protein>
<dbReference type="Ensembl" id="ENSSANT00000059702.1">
    <property type="protein sequence ID" value="ENSSANP00000056113.1"/>
    <property type="gene ID" value="ENSSANG00000028088.1"/>
</dbReference>
<reference evidence="2" key="1">
    <citation type="submission" date="2025-08" db="UniProtKB">
        <authorList>
            <consortium name="Ensembl"/>
        </authorList>
    </citation>
    <scope>IDENTIFICATION</scope>
</reference>
<evidence type="ECO:0000313" key="3">
    <source>
        <dbReference type="Proteomes" id="UP000472260"/>
    </source>
</evidence>
<dbReference type="Proteomes" id="UP000472260">
    <property type="component" value="Unassembled WGS sequence"/>
</dbReference>
<evidence type="ECO:0000256" key="1">
    <source>
        <dbReference type="SAM" id="Phobius"/>
    </source>
</evidence>
<evidence type="ECO:0000313" key="2">
    <source>
        <dbReference type="Ensembl" id="ENSSANP00000056113.1"/>
    </source>
</evidence>
<reference evidence="2" key="2">
    <citation type="submission" date="2025-09" db="UniProtKB">
        <authorList>
            <consortium name="Ensembl"/>
        </authorList>
    </citation>
    <scope>IDENTIFICATION</scope>
</reference>
<dbReference type="InterPro" id="IPR019531">
    <property type="entry name" value="Pmp4"/>
</dbReference>
<dbReference type="AlphaFoldDB" id="A0A671PF65"/>
<dbReference type="PANTHER" id="PTHR15460:SF3">
    <property type="entry name" value="PEROXISOMAL MEMBRANE PROTEIN 4"/>
    <property type="match status" value="1"/>
</dbReference>
<dbReference type="PANTHER" id="PTHR15460">
    <property type="entry name" value="PEROXISOMAL MEMBRANE PROTEIN 4"/>
    <property type="match status" value="1"/>
</dbReference>
<feature type="transmembrane region" description="Helical" evidence="1">
    <location>
        <begin position="48"/>
        <end position="66"/>
    </location>
</feature>
<feature type="transmembrane region" description="Helical" evidence="1">
    <location>
        <begin position="123"/>
        <end position="143"/>
    </location>
</feature>
<dbReference type="GO" id="GO:0005778">
    <property type="term" value="C:peroxisomal membrane"/>
    <property type="evidence" value="ECO:0007669"/>
    <property type="project" value="TreeGrafter"/>
</dbReference>
<keyword evidence="3" id="KW-1185">Reference proteome</keyword>
<proteinExistence type="predicted"/>
<keyword evidence="1" id="KW-0812">Transmembrane</keyword>
<keyword evidence="1" id="KW-1133">Transmembrane helix</keyword>
<feature type="transmembrane region" description="Helical" evidence="1">
    <location>
        <begin position="101"/>
        <end position="117"/>
    </location>
</feature>
<organism evidence="2 3">
    <name type="scientific">Sinocyclocheilus anshuiensis</name>
    <dbReference type="NCBI Taxonomy" id="1608454"/>
    <lineage>
        <taxon>Eukaryota</taxon>
        <taxon>Metazoa</taxon>
        <taxon>Chordata</taxon>
        <taxon>Craniata</taxon>
        <taxon>Vertebrata</taxon>
        <taxon>Euteleostomi</taxon>
        <taxon>Actinopterygii</taxon>
        <taxon>Neopterygii</taxon>
        <taxon>Teleostei</taxon>
        <taxon>Ostariophysi</taxon>
        <taxon>Cypriniformes</taxon>
        <taxon>Cyprinidae</taxon>
        <taxon>Cyprininae</taxon>
        <taxon>Sinocyclocheilus</taxon>
    </lineage>
</organism>